<dbReference type="InterPro" id="IPR026791">
    <property type="entry name" value="DOCK"/>
</dbReference>
<name>A0A6J1QCN5_9HYME</name>
<dbReference type="GO" id="GO:0005085">
    <property type="term" value="F:guanyl-nucleotide exchange factor activity"/>
    <property type="evidence" value="ECO:0007669"/>
    <property type="project" value="InterPro"/>
</dbReference>
<keyword evidence="1" id="KW-1185">Reference proteome</keyword>
<organism evidence="1 2">
    <name type="scientific">Temnothorax curvispinosus</name>
    <dbReference type="NCBI Taxonomy" id="300111"/>
    <lineage>
        <taxon>Eukaryota</taxon>
        <taxon>Metazoa</taxon>
        <taxon>Ecdysozoa</taxon>
        <taxon>Arthropoda</taxon>
        <taxon>Hexapoda</taxon>
        <taxon>Insecta</taxon>
        <taxon>Pterygota</taxon>
        <taxon>Neoptera</taxon>
        <taxon>Endopterygota</taxon>
        <taxon>Hymenoptera</taxon>
        <taxon>Apocrita</taxon>
        <taxon>Aculeata</taxon>
        <taxon>Formicoidea</taxon>
        <taxon>Formicidae</taxon>
        <taxon>Myrmicinae</taxon>
        <taxon>Temnothorax</taxon>
    </lineage>
</organism>
<gene>
    <name evidence="2" type="primary">LOC112459948</name>
</gene>
<protein>
    <submittedName>
        <fullName evidence="2">Dedicator of cytokinesis protein 6-like</fullName>
    </submittedName>
</protein>
<evidence type="ECO:0000313" key="2">
    <source>
        <dbReference type="RefSeq" id="XP_024880092.1"/>
    </source>
</evidence>
<dbReference type="PANTHER" id="PTHR23317:SF76">
    <property type="entry name" value="LD20667P"/>
    <property type="match status" value="1"/>
</dbReference>
<evidence type="ECO:0000313" key="1">
    <source>
        <dbReference type="Proteomes" id="UP000504618"/>
    </source>
</evidence>
<proteinExistence type="predicted"/>
<dbReference type="GO" id="GO:0007264">
    <property type="term" value="P:small GTPase-mediated signal transduction"/>
    <property type="evidence" value="ECO:0007669"/>
    <property type="project" value="InterPro"/>
</dbReference>
<dbReference type="PANTHER" id="PTHR23317">
    <property type="entry name" value="DEDICATOR OF CYTOKINESIS DOCK"/>
    <property type="match status" value="1"/>
</dbReference>
<dbReference type="OrthoDB" id="47328at2759"/>
<dbReference type="AlphaFoldDB" id="A0A6J1QCN5"/>
<dbReference type="Proteomes" id="UP000504618">
    <property type="component" value="Unplaced"/>
</dbReference>
<accession>A0A6J1QCN5</accession>
<dbReference type="GeneID" id="112459948"/>
<sequence length="230" mass="26165">MEQELLEQSTLLNSREDFAAWEQRCDEFIESLEEQSRIKRPRLSIGLKQSLVACIARLESLKDSVSENFYVDMNSERLKRMLGGHIAYSDVNTLTRKCVLSINKPSPDLFLVVRLEKVLQGDISECAEPYLRKDKNKDKVAATAAACECLGRYRMPLAWTAIYLSGVIGCGGDTDSTAGFLDRKSGGLEQWRKKVEPPTRRGSLERRSLDKRRSWSPDDFANCLDSFRFV</sequence>
<dbReference type="RefSeq" id="XP_024880092.1">
    <property type="nucleotide sequence ID" value="XM_025024324.1"/>
</dbReference>
<reference evidence="2" key="1">
    <citation type="submission" date="2025-08" db="UniProtKB">
        <authorList>
            <consortium name="RefSeq"/>
        </authorList>
    </citation>
    <scope>IDENTIFICATION</scope>
    <source>
        <tissue evidence="2">Whole body</tissue>
    </source>
</reference>